<proteinExistence type="inferred from homology"/>
<evidence type="ECO:0000256" key="3">
    <source>
        <dbReference type="ARBA" id="ARBA00023125"/>
    </source>
</evidence>
<comment type="subcellular location">
    <subcellularLocation>
        <location evidence="1">Nucleus</location>
    </subcellularLocation>
</comment>
<keyword evidence="9" id="KW-1185">Reference proteome</keyword>
<comment type="similarity">
    <text evidence="5">Belongs to the HSF family.</text>
</comment>
<dbReference type="Pfam" id="PF00447">
    <property type="entry name" value="HSF_DNA-bind"/>
    <property type="match status" value="1"/>
</dbReference>
<dbReference type="PRINTS" id="PR00056">
    <property type="entry name" value="HSFDOMAIN"/>
</dbReference>
<dbReference type="AlphaFoldDB" id="A0A0J8AXL9"/>
<dbReference type="InterPro" id="IPR036390">
    <property type="entry name" value="WH_DNA-bd_sf"/>
</dbReference>
<reference evidence="8 9" key="1">
    <citation type="journal article" date="2014" name="Nature">
        <title>The genome of the recently domesticated crop plant sugar beet (Beta vulgaris).</title>
        <authorList>
            <person name="Dohm J.C."/>
            <person name="Minoche A.E."/>
            <person name="Holtgrawe D."/>
            <person name="Capella-Gutierrez S."/>
            <person name="Zakrzewski F."/>
            <person name="Tafer H."/>
            <person name="Rupp O."/>
            <person name="Sorensen T.R."/>
            <person name="Stracke R."/>
            <person name="Reinhardt R."/>
            <person name="Goesmann A."/>
            <person name="Kraft T."/>
            <person name="Schulz B."/>
            <person name="Stadler P.F."/>
            <person name="Schmidt T."/>
            <person name="Gabaldon T."/>
            <person name="Lehrach H."/>
            <person name="Weisshaar B."/>
            <person name="Himmelbauer H."/>
        </authorList>
    </citation>
    <scope>NUCLEOTIDE SEQUENCE [LARGE SCALE GENOMIC DNA]</scope>
    <source>
        <tissue evidence="8">Taproot</tissue>
    </source>
</reference>
<dbReference type="SUPFAM" id="SSF46785">
    <property type="entry name" value="Winged helix' DNA-binding domain"/>
    <property type="match status" value="1"/>
</dbReference>
<dbReference type="InterPro" id="IPR036388">
    <property type="entry name" value="WH-like_DNA-bd_sf"/>
</dbReference>
<accession>A0A0J8AXL9</accession>
<dbReference type="GO" id="GO:0043565">
    <property type="term" value="F:sequence-specific DNA binding"/>
    <property type="evidence" value="ECO:0007669"/>
    <property type="project" value="InterPro"/>
</dbReference>
<sequence length="241" mass="26954">KDANVLAAEVLPKFFKHGNFASFVRQLHFYGFSKTTLMNGGSEFRHPNFIYGRMDLLHLISRKSTDTITKQRSQIDDLQQQVMYLRQQNEQLLMEHRRIMSLVSSKDPAALNSICPTLPTQIPYRTDGVIPDRTSSGGIPVPNMASREGSVASSSPILKPVLKAVCFNGTNNLLHMPPSPSMHGISNLPGSRIPTAMVYHNPEYTMNNFQQIMQYPDMSSNHAHVEIPAAVSAFKMNPRSI</sequence>
<dbReference type="PANTHER" id="PTHR10015">
    <property type="entry name" value="HEAT SHOCK TRANSCRIPTION FACTOR"/>
    <property type="match status" value="1"/>
</dbReference>
<evidence type="ECO:0000256" key="1">
    <source>
        <dbReference type="ARBA" id="ARBA00004123"/>
    </source>
</evidence>
<dbReference type="CDD" id="cd14686">
    <property type="entry name" value="bZIP"/>
    <property type="match status" value="1"/>
</dbReference>
<keyword evidence="3" id="KW-0238">DNA-binding</keyword>
<keyword evidence="2" id="KW-0346">Stress response</keyword>
<keyword evidence="4" id="KW-0539">Nucleus</keyword>
<dbReference type="GO" id="GO:0003700">
    <property type="term" value="F:DNA-binding transcription factor activity"/>
    <property type="evidence" value="ECO:0007669"/>
    <property type="project" value="InterPro"/>
</dbReference>
<keyword evidence="6" id="KW-0175">Coiled coil</keyword>
<evidence type="ECO:0000256" key="6">
    <source>
        <dbReference type="SAM" id="Coils"/>
    </source>
</evidence>
<dbReference type="GO" id="GO:0005634">
    <property type="term" value="C:nucleus"/>
    <property type="evidence" value="ECO:0007669"/>
    <property type="project" value="UniProtKB-SubCell"/>
</dbReference>
<dbReference type="PANTHER" id="PTHR10015:SF206">
    <property type="entry name" value="HSF-TYPE DNA-BINDING DOMAIN-CONTAINING PROTEIN"/>
    <property type="match status" value="1"/>
</dbReference>
<dbReference type="Gramene" id="KMS93559">
    <property type="protein sequence ID" value="KMS93559"/>
    <property type="gene ID" value="BVRB_030250"/>
</dbReference>
<feature type="non-terminal residue" evidence="8">
    <location>
        <position position="1"/>
    </location>
</feature>
<dbReference type="OrthoDB" id="60033at2759"/>
<dbReference type="SMR" id="A0A0J8AXL9"/>
<evidence type="ECO:0000256" key="5">
    <source>
        <dbReference type="RuleBase" id="RU004020"/>
    </source>
</evidence>
<dbReference type="SMART" id="SM00415">
    <property type="entry name" value="HSF"/>
    <property type="match status" value="1"/>
</dbReference>
<evidence type="ECO:0000256" key="2">
    <source>
        <dbReference type="ARBA" id="ARBA00023016"/>
    </source>
</evidence>
<organism evidence="8 9">
    <name type="scientific">Beta vulgaris subsp. vulgaris</name>
    <name type="common">Beet</name>
    <dbReference type="NCBI Taxonomy" id="3555"/>
    <lineage>
        <taxon>Eukaryota</taxon>
        <taxon>Viridiplantae</taxon>
        <taxon>Streptophyta</taxon>
        <taxon>Embryophyta</taxon>
        <taxon>Tracheophyta</taxon>
        <taxon>Spermatophyta</taxon>
        <taxon>Magnoliopsida</taxon>
        <taxon>eudicotyledons</taxon>
        <taxon>Gunneridae</taxon>
        <taxon>Pentapetalae</taxon>
        <taxon>Caryophyllales</taxon>
        <taxon>Chenopodiaceae</taxon>
        <taxon>Betoideae</taxon>
        <taxon>Beta</taxon>
    </lineage>
</organism>
<dbReference type="InterPro" id="IPR000232">
    <property type="entry name" value="HSF_DNA-bd"/>
</dbReference>
<dbReference type="eggNOG" id="KOG0627">
    <property type="taxonomic scope" value="Eukaryota"/>
</dbReference>
<gene>
    <name evidence="8" type="ORF">BVRB_030250</name>
</gene>
<dbReference type="EMBL" id="KQ101328">
    <property type="protein sequence ID" value="KMS93559.1"/>
    <property type="molecule type" value="Genomic_DNA"/>
</dbReference>
<evidence type="ECO:0000259" key="7">
    <source>
        <dbReference type="SMART" id="SM00415"/>
    </source>
</evidence>
<name>A0A0J8AXL9_BETVV</name>
<feature type="coiled-coil region" evidence="6">
    <location>
        <begin position="68"/>
        <end position="95"/>
    </location>
</feature>
<dbReference type="Gene3D" id="1.10.10.10">
    <property type="entry name" value="Winged helix-like DNA-binding domain superfamily/Winged helix DNA-binding domain"/>
    <property type="match status" value="1"/>
</dbReference>
<evidence type="ECO:0000313" key="9">
    <source>
        <dbReference type="Proteomes" id="UP000035740"/>
    </source>
</evidence>
<dbReference type="Proteomes" id="UP000035740">
    <property type="component" value="Unassembled WGS sequence"/>
</dbReference>
<feature type="domain" description="HSF-type DNA-binding" evidence="7">
    <location>
        <begin position="1"/>
        <end position="63"/>
    </location>
</feature>
<protein>
    <recommendedName>
        <fullName evidence="7">HSF-type DNA-binding domain-containing protein</fullName>
    </recommendedName>
</protein>
<evidence type="ECO:0000256" key="4">
    <source>
        <dbReference type="ARBA" id="ARBA00023242"/>
    </source>
</evidence>
<evidence type="ECO:0000313" key="8">
    <source>
        <dbReference type="EMBL" id="KMS93559.1"/>
    </source>
</evidence>